<proteinExistence type="inferred from homology"/>
<dbReference type="InterPro" id="IPR051476">
    <property type="entry name" value="Bac_ResReg_Asp_Phosphatase"/>
</dbReference>
<feature type="repeat" description="TPR" evidence="6">
    <location>
        <begin position="159"/>
        <end position="192"/>
    </location>
</feature>
<feature type="transmembrane region" description="Helical" evidence="8">
    <location>
        <begin position="359"/>
        <end position="379"/>
    </location>
</feature>
<accession>A0A1X7I6D1</accession>
<evidence type="ECO:0000256" key="2">
    <source>
        <dbReference type="ARBA" id="ARBA00022490"/>
    </source>
</evidence>
<dbReference type="PANTHER" id="PTHR46630:SF1">
    <property type="entry name" value="TETRATRICOPEPTIDE REPEAT PROTEIN 29"/>
    <property type="match status" value="1"/>
</dbReference>
<evidence type="ECO:0000256" key="3">
    <source>
        <dbReference type="ARBA" id="ARBA00022737"/>
    </source>
</evidence>
<reference evidence="11" key="1">
    <citation type="submission" date="2017-04" db="EMBL/GenBank/DDBJ databases">
        <authorList>
            <person name="Varghese N."/>
            <person name="Submissions S."/>
        </authorList>
    </citation>
    <scope>NUCLEOTIDE SEQUENCE [LARGE SCALE GENOMIC DNA]</scope>
    <source>
        <strain evidence="11">DSM 4125</strain>
    </source>
</reference>
<dbReference type="SUPFAM" id="SSF48452">
    <property type="entry name" value="TPR-like"/>
    <property type="match status" value="2"/>
</dbReference>
<comment type="similarity">
    <text evidence="5">Belongs to the Rap family.</text>
</comment>
<dbReference type="InterPro" id="IPR011990">
    <property type="entry name" value="TPR-like_helical_dom_sf"/>
</dbReference>
<dbReference type="Gene3D" id="1.25.40.10">
    <property type="entry name" value="Tetratricopeptide repeat domain"/>
    <property type="match status" value="3"/>
</dbReference>
<evidence type="ECO:0000256" key="1">
    <source>
        <dbReference type="ARBA" id="ARBA00004496"/>
    </source>
</evidence>
<dbReference type="STRING" id="1028.SAMN05661096_00288"/>
<protein>
    <submittedName>
        <fullName evidence="10">Serine phosphatase RsbU, regulator of sigma subunit</fullName>
    </submittedName>
</protein>
<name>A0A1X7I6D1_9BACT</name>
<evidence type="ECO:0000256" key="8">
    <source>
        <dbReference type="SAM" id="Phobius"/>
    </source>
</evidence>
<evidence type="ECO:0000259" key="9">
    <source>
        <dbReference type="SMART" id="SM00331"/>
    </source>
</evidence>
<evidence type="ECO:0000313" key="11">
    <source>
        <dbReference type="Proteomes" id="UP000193804"/>
    </source>
</evidence>
<comment type="subcellular location">
    <subcellularLocation>
        <location evidence="1">Cytoplasm</location>
    </subcellularLocation>
</comment>
<dbReference type="PANTHER" id="PTHR46630">
    <property type="entry name" value="TETRATRICOPEPTIDE REPEAT PROTEIN 29"/>
    <property type="match status" value="1"/>
</dbReference>
<feature type="domain" description="PPM-type phosphatase" evidence="9">
    <location>
        <begin position="454"/>
        <end position="678"/>
    </location>
</feature>
<evidence type="ECO:0000256" key="7">
    <source>
        <dbReference type="SAM" id="Coils"/>
    </source>
</evidence>
<feature type="repeat" description="TPR" evidence="6">
    <location>
        <begin position="119"/>
        <end position="152"/>
    </location>
</feature>
<feature type="repeat" description="TPR" evidence="6">
    <location>
        <begin position="79"/>
        <end position="112"/>
    </location>
</feature>
<evidence type="ECO:0000256" key="4">
    <source>
        <dbReference type="ARBA" id="ARBA00022803"/>
    </source>
</evidence>
<dbReference type="AlphaFoldDB" id="A0A1X7I6D1"/>
<dbReference type="InterPro" id="IPR001932">
    <property type="entry name" value="PPM-type_phosphatase-like_dom"/>
</dbReference>
<dbReference type="OrthoDB" id="1119265at2"/>
<evidence type="ECO:0000256" key="5">
    <source>
        <dbReference type="ARBA" id="ARBA00038253"/>
    </source>
</evidence>
<organism evidence="10 11">
    <name type="scientific">Marivirga sericea</name>
    <dbReference type="NCBI Taxonomy" id="1028"/>
    <lineage>
        <taxon>Bacteria</taxon>
        <taxon>Pseudomonadati</taxon>
        <taxon>Bacteroidota</taxon>
        <taxon>Cytophagia</taxon>
        <taxon>Cytophagales</taxon>
        <taxon>Marivirgaceae</taxon>
        <taxon>Marivirga</taxon>
    </lineage>
</organism>
<dbReference type="RefSeq" id="WP_085515303.1">
    <property type="nucleotide sequence ID" value="NZ_FXAW01000001.1"/>
</dbReference>
<dbReference type="EMBL" id="FXAW01000001">
    <property type="protein sequence ID" value="SMG10069.1"/>
    <property type="molecule type" value="Genomic_DNA"/>
</dbReference>
<keyword evidence="8" id="KW-0812">Transmembrane</keyword>
<dbReference type="Pfam" id="PF07228">
    <property type="entry name" value="SpoIIE"/>
    <property type="match status" value="1"/>
</dbReference>
<gene>
    <name evidence="10" type="ORF">SAMN05661096_00288</name>
</gene>
<keyword evidence="4 6" id="KW-0802">TPR repeat</keyword>
<dbReference type="Gene3D" id="3.60.40.10">
    <property type="entry name" value="PPM-type phosphatase domain"/>
    <property type="match status" value="1"/>
</dbReference>
<keyword evidence="8" id="KW-0472">Membrane</keyword>
<dbReference type="InterPro" id="IPR019734">
    <property type="entry name" value="TPR_rpt"/>
</dbReference>
<evidence type="ECO:0000256" key="6">
    <source>
        <dbReference type="PROSITE-ProRule" id="PRU00339"/>
    </source>
</evidence>
<dbReference type="SMART" id="SM00331">
    <property type="entry name" value="PP2C_SIG"/>
    <property type="match status" value="1"/>
</dbReference>
<dbReference type="Proteomes" id="UP000193804">
    <property type="component" value="Unassembled WGS sequence"/>
</dbReference>
<dbReference type="Pfam" id="PF13424">
    <property type="entry name" value="TPR_12"/>
    <property type="match status" value="1"/>
</dbReference>
<dbReference type="SMART" id="SM00028">
    <property type="entry name" value="TPR"/>
    <property type="match status" value="5"/>
</dbReference>
<dbReference type="InterPro" id="IPR036457">
    <property type="entry name" value="PPM-type-like_dom_sf"/>
</dbReference>
<dbReference type="GO" id="GO:0005737">
    <property type="term" value="C:cytoplasm"/>
    <property type="evidence" value="ECO:0007669"/>
    <property type="project" value="UniProtKB-SubCell"/>
</dbReference>
<keyword evidence="11" id="KW-1185">Reference proteome</keyword>
<keyword evidence="2" id="KW-0963">Cytoplasm</keyword>
<dbReference type="Pfam" id="PF13181">
    <property type="entry name" value="TPR_8"/>
    <property type="match status" value="1"/>
</dbReference>
<dbReference type="PROSITE" id="PS50005">
    <property type="entry name" value="TPR"/>
    <property type="match status" value="3"/>
</dbReference>
<sequence length="678" mass="77990">MVHRIFILLLFVSSHILYGEQSTDSLRNLLETNLHDSSKLQIYKELLYSFSTSDPSQAILYGTKGLELAQKKTDKLAETQFLNNLGIAYYGLGDYEKTLNYFLQVLKMEKDRQSPQALSRAMNNVGIIFEEIGRLDRAAEYYQQSLKIKEEFSDSLGISNTMSNLGLLFMKRELPEKAIKYFRASYKIDKDFEYTVGIYNSLHNIGVYHKDYGDVDSAVYYIERALLAVPTGQKNYDKAYIEKSLAESYLKKEEFAQAEKYFKRAISSGAEVKAIEVLKSSYNGLSTIYELKQQYKQSLLAYKKYKKLNDSIFNQDFTAKVSQLEKNFEIDSKEKEIQLLKTKAEITGLQLIRRENSNYFLIVLGILLAVLALISYNRYNIKNRAHRLLKLKNDEINLQKAEIQENRDEIEAQRDSIIAQKLALEEATADTTNSIKYAQNIQRAILPDLKSVKSAFNEFFMLYLPKSIVSGDFYWFAQRKHKTYFALADCTGHGIPGAFMTVMANDLLNSIVNQQGIEDCAEILKILDRSVLNSLQYKENSSNDGLDIALLCFDQQRQEVNFAGASMDLIVFQDDNWELIKGQRFSIGGMVDSFDKKARNITLKVKQDMQIYIYSDGFVDQFGGAENKKFMRKKLMALLDEIKLRPFTEQRAQLRKSILDWKGEHEQTDDISIAGIRI</sequence>
<keyword evidence="8" id="KW-1133">Transmembrane helix</keyword>
<keyword evidence="7" id="KW-0175">Coiled coil</keyword>
<feature type="coiled-coil region" evidence="7">
    <location>
        <begin position="386"/>
        <end position="427"/>
    </location>
</feature>
<keyword evidence="3" id="KW-0677">Repeat</keyword>
<evidence type="ECO:0000313" key="10">
    <source>
        <dbReference type="EMBL" id="SMG10069.1"/>
    </source>
</evidence>